<evidence type="ECO:0000256" key="1">
    <source>
        <dbReference type="ARBA" id="ARBA00004123"/>
    </source>
</evidence>
<feature type="domain" description="Pre-rRNA-processing protein RIX1 N-terminal" evidence="6">
    <location>
        <begin position="9"/>
        <end position="213"/>
    </location>
</feature>
<feature type="region of interest" description="Disordered" evidence="5">
    <location>
        <begin position="606"/>
        <end position="754"/>
    </location>
</feature>
<dbReference type="InterPro" id="IPR011989">
    <property type="entry name" value="ARM-like"/>
</dbReference>
<evidence type="ECO:0000313" key="7">
    <source>
        <dbReference type="EMBL" id="KAF2142922.1"/>
    </source>
</evidence>
<dbReference type="GeneID" id="54302325"/>
<dbReference type="PANTHER" id="PTHR34105:SF1">
    <property type="entry name" value="PROLINE-, GLUTAMIC ACID- AND LEUCINE-RICH PROTEIN 1"/>
    <property type="match status" value="1"/>
</dbReference>
<dbReference type="Proteomes" id="UP000799438">
    <property type="component" value="Unassembled WGS sequence"/>
</dbReference>
<dbReference type="EMBL" id="ML995483">
    <property type="protein sequence ID" value="KAF2142922.1"/>
    <property type="molecule type" value="Genomic_DNA"/>
</dbReference>
<name>A0A6A6BFH8_9PEZI</name>
<dbReference type="GO" id="GO:0005634">
    <property type="term" value="C:nucleus"/>
    <property type="evidence" value="ECO:0007669"/>
    <property type="project" value="UniProtKB-SubCell"/>
</dbReference>
<evidence type="ECO:0000256" key="5">
    <source>
        <dbReference type="SAM" id="MobiDB-lite"/>
    </source>
</evidence>
<protein>
    <recommendedName>
        <fullName evidence="3">Pre-rRNA-processing protein RIX1</fullName>
    </recommendedName>
</protein>
<feature type="compositionally biased region" description="Acidic residues" evidence="5">
    <location>
        <begin position="613"/>
        <end position="630"/>
    </location>
</feature>
<feature type="compositionally biased region" description="Polar residues" evidence="5">
    <location>
        <begin position="479"/>
        <end position="496"/>
    </location>
</feature>
<evidence type="ECO:0000313" key="8">
    <source>
        <dbReference type="Proteomes" id="UP000799438"/>
    </source>
</evidence>
<proteinExistence type="inferred from homology"/>
<dbReference type="AlphaFoldDB" id="A0A6A6BFH8"/>
<dbReference type="SUPFAM" id="SSF48371">
    <property type="entry name" value="ARM repeat"/>
    <property type="match status" value="1"/>
</dbReference>
<reference evidence="7" key="1">
    <citation type="journal article" date="2020" name="Stud. Mycol.">
        <title>101 Dothideomycetes genomes: a test case for predicting lifestyles and emergence of pathogens.</title>
        <authorList>
            <person name="Haridas S."/>
            <person name="Albert R."/>
            <person name="Binder M."/>
            <person name="Bloem J."/>
            <person name="Labutti K."/>
            <person name="Salamov A."/>
            <person name="Andreopoulos B."/>
            <person name="Baker S."/>
            <person name="Barry K."/>
            <person name="Bills G."/>
            <person name="Bluhm B."/>
            <person name="Cannon C."/>
            <person name="Castanera R."/>
            <person name="Culley D."/>
            <person name="Daum C."/>
            <person name="Ezra D."/>
            <person name="Gonzalez J."/>
            <person name="Henrissat B."/>
            <person name="Kuo A."/>
            <person name="Liang C."/>
            <person name="Lipzen A."/>
            <person name="Lutzoni F."/>
            <person name="Magnuson J."/>
            <person name="Mondo S."/>
            <person name="Nolan M."/>
            <person name="Ohm R."/>
            <person name="Pangilinan J."/>
            <person name="Park H.-J."/>
            <person name="Ramirez L."/>
            <person name="Alfaro M."/>
            <person name="Sun H."/>
            <person name="Tritt A."/>
            <person name="Yoshinaga Y."/>
            <person name="Zwiers L.-H."/>
            <person name="Turgeon B."/>
            <person name="Goodwin S."/>
            <person name="Spatafora J."/>
            <person name="Crous P."/>
            <person name="Grigoriev I."/>
        </authorList>
    </citation>
    <scope>NUCLEOTIDE SEQUENCE</scope>
    <source>
        <strain evidence="7">CBS 121167</strain>
    </source>
</reference>
<dbReference type="RefSeq" id="XP_033398634.1">
    <property type="nucleotide sequence ID" value="XM_033544829.1"/>
</dbReference>
<comment type="subcellular location">
    <subcellularLocation>
        <location evidence="1">Nucleus</location>
    </subcellularLocation>
</comment>
<dbReference type="OrthoDB" id="20900at2759"/>
<organism evidence="7 8">
    <name type="scientific">Aplosporella prunicola CBS 121167</name>
    <dbReference type="NCBI Taxonomy" id="1176127"/>
    <lineage>
        <taxon>Eukaryota</taxon>
        <taxon>Fungi</taxon>
        <taxon>Dikarya</taxon>
        <taxon>Ascomycota</taxon>
        <taxon>Pezizomycotina</taxon>
        <taxon>Dothideomycetes</taxon>
        <taxon>Dothideomycetes incertae sedis</taxon>
        <taxon>Botryosphaeriales</taxon>
        <taxon>Aplosporellaceae</taxon>
        <taxon>Aplosporella</taxon>
    </lineage>
</organism>
<evidence type="ECO:0000256" key="3">
    <source>
        <dbReference type="ARBA" id="ARBA00021502"/>
    </source>
</evidence>
<dbReference type="Pfam" id="PF08167">
    <property type="entry name" value="RIX1"/>
    <property type="match status" value="1"/>
</dbReference>
<dbReference type="Gene3D" id="1.25.10.10">
    <property type="entry name" value="Leucine-rich Repeat Variant"/>
    <property type="match status" value="1"/>
</dbReference>
<feature type="compositionally biased region" description="Acidic residues" evidence="5">
    <location>
        <begin position="728"/>
        <end position="754"/>
    </location>
</feature>
<dbReference type="InterPro" id="IPR012583">
    <property type="entry name" value="RIX1_N"/>
</dbReference>
<evidence type="ECO:0000256" key="2">
    <source>
        <dbReference type="ARBA" id="ARBA00010511"/>
    </source>
</evidence>
<feature type="compositionally biased region" description="Low complexity" evidence="5">
    <location>
        <begin position="708"/>
        <end position="723"/>
    </location>
</feature>
<keyword evidence="4" id="KW-0539">Nucleus</keyword>
<comment type="similarity">
    <text evidence="2">Belongs to the RIX1/PELP1 family.</text>
</comment>
<accession>A0A6A6BFH8</accession>
<evidence type="ECO:0000256" key="4">
    <source>
        <dbReference type="ARBA" id="ARBA00023242"/>
    </source>
</evidence>
<evidence type="ECO:0000259" key="6">
    <source>
        <dbReference type="Pfam" id="PF08167"/>
    </source>
</evidence>
<gene>
    <name evidence="7" type="ORF">K452DRAFT_326140</name>
</gene>
<dbReference type="InterPro" id="IPR016024">
    <property type="entry name" value="ARM-type_fold"/>
</dbReference>
<keyword evidence="8" id="KW-1185">Reference proteome</keyword>
<feature type="region of interest" description="Disordered" evidence="5">
    <location>
        <begin position="475"/>
        <end position="496"/>
    </location>
</feature>
<sequence length="754" mass="82349">MDPYAVTALRSVSYRIASTPTKHLPAIIPHVTAALLACRPLLSLPLTSSAKDASEAAVLVHKFRTQISTLLQDRSVEGRWAGAVLVKSAVELGGWETLQKCGPWVRGLLGILSKPDPSTTKVFCIVTLTRIFMLTRDYQTLVREITTPSLTPFITSCMNILTRFKDGDASLQHLTETVLESFSRLLPRHPTVFRPHLTKIGQFLATVIAPAQENLLTAEGDAAARRLYTQIPCCAAKGASQQDWEKSFQTVVAASHQTADKVFRAIIEDWESVTGVQSFNNNNVRAVEQEVQQSEPDLCGFPAWTGIYAGSRRLIGLLDLLTELTIAPTASVVSFRIAHVMDLLTRILSLTAPAAAKGRKQQESGITFNDQISRDERNDLWVVLPHVHVAAISLFEALVERFGQALAPVMEFFLERLSFLFQEEWSLASIRTAAYSVLTQLLPILGQALPTAQVKSLNRIMHACCNDLAPREKVEPAVQPSSTTAANGNKNKQPQVSMNADTFLGTAKPKNAPQSAAEGLYESAYALLPCLLTYLPAHAIDHSARNHMESTAVLIRHEKALLASVMNLPSSGNTQSLLPLLARIFPESPDVEMLLRPRMPVIKVAGREGLPMDVDEEEEEEDEDEGENENAEEKAENAGEPENDQMQKQAEAANKGAPIKAQEEPVSATKESTEKRPSEETAPQAPSPKRLRVGSPGRIALQEQKVEAAASSAKPAPAPAVASYGGNDAEEEDDEDMEIPTLVMDDDEEDSDNE</sequence>
<dbReference type="GO" id="GO:0006364">
    <property type="term" value="P:rRNA processing"/>
    <property type="evidence" value="ECO:0007669"/>
    <property type="project" value="TreeGrafter"/>
</dbReference>
<dbReference type="PANTHER" id="PTHR34105">
    <property type="entry name" value="PROLINE-, GLUTAMIC ACID- AND LEUCINE-RICH PROTEIN 1"/>
    <property type="match status" value="1"/>
</dbReference>